<dbReference type="NCBIfam" id="NF008168">
    <property type="entry name" value="PRK10917.2-2"/>
    <property type="match status" value="1"/>
</dbReference>
<dbReference type="PANTHER" id="PTHR47964:SF1">
    <property type="entry name" value="ATP-DEPENDENT DNA HELICASE HOMOLOG RECG, CHLOROPLASTIC"/>
    <property type="match status" value="1"/>
</dbReference>
<keyword evidence="5 15" id="KW-0378">Hydrolase</keyword>
<dbReference type="Pfam" id="PF00271">
    <property type="entry name" value="Helicase_C"/>
    <property type="match status" value="1"/>
</dbReference>
<evidence type="ECO:0000256" key="9">
    <source>
        <dbReference type="ARBA" id="ARBA00023172"/>
    </source>
</evidence>
<dbReference type="RefSeq" id="WP_072965521.1">
    <property type="nucleotide sequence ID" value="NZ_FRAJ01000003.1"/>
</dbReference>
<evidence type="ECO:0000313" key="18">
    <source>
        <dbReference type="EMBL" id="SHJ70396.1"/>
    </source>
</evidence>
<evidence type="ECO:0000259" key="17">
    <source>
        <dbReference type="PROSITE" id="PS51194"/>
    </source>
</evidence>
<dbReference type="PROSITE" id="PS51192">
    <property type="entry name" value="HELICASE_ATP_BIND_1"/>
    <property type="match status" value="1"/>
</dbReference>
<evidence type="ECO:0000256" key="8">
    <source>
        <dbReference type="ARBA" id="ARBA00023125"/>
    </source>
</evidence>
<dbReference type="GO" id="GO:0016887">
    <property type="term" value="F:ATP hydrolysis activity"/>
    <property type="evidence" value="ECO:0007669"/>
    <property type="project" value="RHEA"/>
</dbReference>
<evidence type="ECO:0000256" key="13">
    <source>
        <dbReference type="ARBA" id="ARBA00034808"/>
    </source>
</evidence>
<dbReference type="InterPro" id="IPR011545">
    <property type="entry name" value="DEAD/DEAH_box_helicase_dom"/>
</dbReference>
<dbReference type="Pfam" id="PF19833">
    <property type="entry name" value="RecG_dom3_C"/>
    <property type="match status" value="1"/>
</dbReference>
<dbReference type="Gene3D" id="2.40.50.140">
    <property type="entry name" value="Nucleic acid-binding proteins"/>
    <property type="match status" value="1"/>
</dbReference>
<dbReference type="InterPro" id="IPR014001">
    <property type="entry name" value="Helicase_ATP-bd"/>
</dbReference>
<evidence type="ECO:0000256" key="2">
    <source>
        <dbReference type="ARBA" id="ARBA00017846"/>
    </source>
</evidence>
<comment type="catalytic activity">
    <reaction evidence="14 15">
        <text>ATP + H2O = ADP + phosphate + H(+)</text>
        <dbReference type="Rhea" id="RHEA:13065"/>
        <dbReference type="ChEBI" id="CHEBI:15377"/>
        <dbReference type="ChEBI" id="CHEBI:15378"/>
        <dbReference type="ChEBI" id="CHEBI:30616"/>
        <dbReference type="ChEBI" id="CHEBI:43474"/>
        <dbReference type="ChEBI" id="CHEBI:456216"/>
        <dbReference type="EC" id="5.6.2.4"/>
    </reaction>
</comment>
<comment type="catalytic activity">
    <reaction evidence="12 15">
        <text>Couples ATP hydrolysis with the unwinding of duplex DNA by translocating in the 3'-5' direction.</text>
        <dbReference type="EC" id="5.6.2.4"/>
    </reaction>
</comment>
<evidence type="ECO:0000256" key="5">
    <source>
        <dbReference type="ARBA" id="ARBA00022801"/>
    </source>
</evidence>
<dbReference type="GO" id="GO:0043138">
    <property type="term" value="F:3'-5' DNA helicase activity"/>
    <property type="evidence" value="ECO:0007669"/>
    <property type="project" value="UniProtKB-EC"/>
</dbReference>
<dbReference type="InterPro" id="IPR033454">
    <property type="entry name" value="RecG_wedge"/>
</dbReference>
<dbReference type="PANTHER" id="PTHR47964">
    <property type="entry name" value="ATP-DEPENDENT DNA HELICASE HOMOLOG RECG, CHLOROPLASTIC"/>
    <property type="match status" value="1"/>
</dbReference>
<dbReference type="EC" id="5.6.2.4" evidence="13 15"/>
<dbReference type="InterPro" id="IPR047112">
    <property type="entry name" value="RecG/Mfd"/>
</dbReference>
<evidence type="ECO:0000313" key="19">
    <source>
        <dbReference type="Proteomes" id="UP000184082"/>
    </source>
</evidence>
<keyword evidence="3 15" id="KW-0547">Nucleotide-binding</keyword>
<keyword evidence="4 15" id="KW-0227">DNA damage</keyword>
<evidence type="ECO:0000256" key="12">
    <source>
        <dbReference type="ARBA" id="ARBA00034617"/>
    </source>
</evidence>
<keyword evidence="11" id="KW-0413">Isomerase</keyword>
<evidence type="ECO:0000256" key="1">
    <source>
        <dbReference type="ARBA" id="ARBA00007504"/>
    </source>
</evidence>
<gene>
    <name evidence="18" type="ORF">SAMN02745883_00201</name>
</gene>
<dbReference type="Pfam" id="PF00270">
    <property type="entry name" value="DEAD"/>
    <property type="match status" value="1"/>
</dbReference>
<sequence length="685" mass="78691">MFGLDDKIEKIKGIGPKKAAYFSKIGIKNIVDLIYYFPKSYENKRNIKNLSSVSDGEKATIVARICDEPQEFNKNKKLKVLRVLVSDNTKKGYVTFFNSPYLKNIFKKDEVFYFYGKIEIKNNYIQIKHPEFKNIKKCKLEEFATIQPVYGLTKGISQNDIINLQKKILLESNIKLEEYLPSYILNKNRICDINFAIKNIHFPTSIKALKVAKYRLVFEELFFLQLGLFIIKKQYISSNKGVRYDVPHEFYELINNFPFQLTNAQKKVIKDIIKDVSSGKVMNRLVQGDVGSGKTIVALLAMYLAYLNGYQSALMAPTEILAEQHFKTFEKILNPVGVNIGLLTRSVKDKDEVLNKIKSGKLNIIIGTHAIIQDNIEFHNLGLVVTDEQHRFGVRQRSFLKQKGKNINMIVMTATPIPRTLSLILYGDLDISIIDELPPGRKYIKTYSINEKKLPKLYKFIKSQIQEGRQAYIVCPLVEDSENIKAKSAVNLYKELKDNYFKFNNIGLIHGKMDSVKKDEVMQKFKSGKLDILVSTTVIEVGINVPNATVIVIQNAERFGLAQLHQLRGRVGRGKYQSYCFLVTSNTSKNTKERMKIMENTNNGFIIAEKDLELRGPGDFFGTRQHGLPELKIANLFKHADILKIAQNEARNIVDNFNDLNDEERRKFFIKVKKYFKGLLDNFSI</sequence>
<reference evidence="18 19" key="1">
    <citation type="submission" date="2016-11" db="EMBL/GenBank/DDBJ databases">
        <authorList>
            <person name="Jaros S."/>
            <person name="Januszkiewicz K."/>
            <person name="Wedrychowicz H."/>
        </authorList>
    </citation>
    <scope>NUCLEOTIDE SEQUENCE [LARGE SCALE GENOMIC DNA]</scope>
    <source>
        <strain evidence="18 19">DSM 14501</strain>
    </source>
</reference>
<dbReference type="EMBL" id="FRAJ01000003">
    <property type="protein sequence ID" value="SHJ70396.1"/>
    <property type="molecule type" value="Genomic_DNA"/>
</dbReference>
<keyword evidence="8" id="KW-0238">DNA-binding</keyword>
<dbReference type="InterPro" id="IPR001650">
    <property type="entry name" value="Helicase_C-like"/>
</dbReference>
<dbReference type="PROSITE" id="PS51194">
    <property type="entry name" value="HELICASE_CTER"/>
    <property type="match status" value="1"/>
</dbReference>
<dbReference type="GO" id="GO:0005524">
    <property type="term" value="F:ATP binding"/>
    <property type="evidence" value="ECO:0007669"/>
    <property type="project" value="UniProtKB-KW"/>
</dbReference>
<dbReference type="InterPro" id="IPR004609">
    <property type="entry name" value="ATP-dep_DNA_helicase_RecG"/>
</dbReference>
<dbReference type="SMART" id="SM00490">
    <property type="entry name" value="HELICc"/>
    <property type="match status" value="1"/>
</dbReference>
<dbReference type="CDD" id="cd04488">
    <property type="entry name" value="RecG_wedge_OBF"/>
    <property type="match status" value="1"/>
</dbReference>
<dbReference type="Proteomes" id="UP000184082">
    <property type="component" value="Unassembled WGS sequence"/>
</dbReference>
<evidence type="ECO:0000256" key="3">
    <source>
        <dbReference type="ARBA" id="ARBA00022741"/>
    </source>
</evidence>
<organism evidence="18 19">
    <name type="scientific">Caminicella sporogenes DSM 14501</name>
    <dbReference type="NCBI Taxonomy" id="1121266"/>
    <lineage>
        <taxon>Bacteria</taxon>
        <taxon>Bacillati</taxon>
        <taxon>Bacillota</taxon>
        <taxon>Clostridia</taxon>
        <taxon>Peptostreptococcales</taxon>
        <taxon>Caminicellaceae</taxon>
        <taxon>Caminicella</taxon>
    </lineage>
</organism>
<evidence type="ECO:0000259" key="16">
    <source>
        <dbReference type="PROSITE" id="PS51192"/>
    </source>
</evidence>
<evidence type="ECO:0000256" key="10">
    <source>
        <dbReference type="ARBA" id="ARBA00023204"/>
    </source>
</evidence>
<proteinExistence type="inferred from homology"/>
<keyword evidence="7 15" id="KW-0067">ATP-binding</keyword>
<evidence type="ECO:0000256" key="6">
    <source>
        <dbReference type="ARBA" id="ARBA00022806"/>
    </source>
</evidence>
<accession>A0A1M6LGS9</accession>
<keyword evidence="19" id="KW-1185">Reference proteome</keyword>
<dbReference type="Gene3D" id="3.40.50.300">
    <property type="entry name" value="P-loop containing nucleotide triphosphate hydrolases"/>
    <property type="match status" value="2"/>
</dbReference>
<dbReference type="GO" id="GO:0006281">
    <property type="term" value="P:DNA repair"/>
    <property type="evidence" value="ECO:0007669"/>
    <property type="project" value="UniProtKB-UniRule"/>
</dbReference>
<dbReference type="CDD" id="cd18811">
    <property type="entry name" value="SF2_C_RecG"/>
    <property type="match status" value="1"/>
</dbReference>
<evidence type="ECO:0000256" key="4">
    <source>
        <dbReference type="ARBA" id="ARBA00022763"/>
    </source>
</evidence>
<dbReference type="SUPFAM" id="SSF52540">
    <property type="entry name" value="P-loop containing nucleoside triphosphate hydrolases"/>
    <property type="match status" value="2"/>
</dbReference>
<dbReference type="NCBIfam" id="TIGR00643">
    <property type="entry name" value="recG"/>
    <property type="match status" value="1"/>
</dbReference>
<evidence type="ECO:0000256" key="7">
    <source>
        <dbReference type="ARBA" id="ARBA00022840"/>
    </source>
</evidence>
<dbReference type="SMART" id="SM00487">
    <property type="entry name" value="DEXDc"/>
    <property type="match status" value="1"/>
</dbReference>
<dbReference type="STRING" id="1121266.SAMN02745883_00201"/>
<evidence type="ECO:0000256" key="11">
    <source>
        <dbReference type="ARBA" id="ARBA00023235"/>
    </source>
</evidence>
<keyword evidence="9 15" id="KW-0233">DNA recombination</keyword>
<dbReference type="CDD" id="cd17992">
    <property type="entry name" value="DEXHc_RecG"/>
    <property type="match status" value="1"/>
</dbReference>
<comment type="function">
    <text evidence="15">Plays a critical role in recombination and DNA repair. Helps process Holliday junction intermediates to mature products by catalyzing branch migration. Has replication fork regression activity, unwinds stalled or blocked replication forks to make a HJ that can be resolved. Has a DNA unwinding activity characteristic of a DNA helicase with 3'-5' polarity.</text>
</comment>
<feature type="domain" description="Helicase C-terminal" evidence="17">
    <location>
        <begin position="453"/>
        <end position="613"/>
    </location>
</feature>
<comment type="similarity">
    <text evidence="1 15">Belongs to the helicase family. RecG subfamily.</text>
</comment>
<dbReference type="NCBIfam" id="NF008165">
    <property type="entry name" value="PRK10917.1-3"/>
    <property type="match status" value="1"/>
</dbReference>
<dbReference type="Pfam" id="PF17191">
    <property type="entry name" value="RecG_wedge"/>
    <property type="match status" value="1"/>
</dbReference>
<dbReference type="AlphaFoldDB" id="A0A1M6LGS9"/>
<dbReference type="GO" id="GO:0006310">
    <property type="term" value="P:DNA recombination"/>
    <property type="evidence" value="ECO:0007669"/>
    <property type="project" value="UniProtKB-UniRule"/>
</dbReference>
<evidence type="ECO:0000256" key="15">
    <source>
        <dbReference type="RuleBase" id="RU363016"/>
    </source>
</evidence>
<evidence type="ECO:0000256" key="14">
    <source>
        <dbReference type="ARBA" id="ARBA00048988"/>
    </source>
</evidence>
<dbReference type="SUPFAM" id="SSF50249">
    <property type="entry name" value="Nucleic acid-binding proteins"/>
    <property type="match status" value="1"/>
</dbReference>
<dbReference type="GO" id="GO:0003677">
    <property type="term" value="F:DNA binding"/>
    <property type="evidence" value="ECO:0007669"/>
    <property type="project" value="UniProtKB-KW"/>
</dbReference>
<dbReference type="InterPro" id="IPR045562">
    <property type="entry name" value="RecG_dom3_C"/>
</dbReference>
<protein>
    <recommendedName>
        <fullName evidence="2 15">ATP-dependent DNA helicase RecG</fullName>
        <ecNumber evidence="13 15">5.6.2.4</ecNumber>
    </recommendedName>
</protein>
<keyword evidence="6 15" id="KW-0347">Helicase</keyword>
<name>A0A1M6LGS9_9FIRM</name>
<feature type="domain" description="Helicase ATP-binding" evidence="16">
    <location>
        <begin position="275"/>
        <end position="434"/>
    </location>
</feature>
<dbReference type="InterPro" id="IPR012340">
    <property type="entry name" value="NA-bd_OB-fold"/>
</dbReference>
<dbReference type="InterPro" id="IPR027417">
    <property type="entry name" value="P-loop_NTPase"/>
</dbReference>
<keyword evidence="10 15" id="KW-0234">DNA repair</keyword>